<dbReference type="PROSITE" id="PS01125">
    <property type="entry name" value="ROK"/>
    <property type="match status" value="1"/>
</dbReference>
<protein>
    <submittedName>
        <fullName evidence="2">Glucokinase</fullName>
    </submittedName>
</protein>
<dbReference type="AlphaFoldDB" id="A0A4R6UB53"/>
<keyword evidence="3" id="KW-1185">Reference proteome</keyword>
<dbReference type="EMBL" id="SNYJ01000002">
    <property type="protein sequence ID" value="TDQ42159.1"/>
    <property type="molecule type" value="Genomic_DNA"/>
</dbReference>
<dbReference type="PANTHER" id="PTHR18964">
    <property type="entry name" value="ROK (REPRESSOR, ORF, KINASE) FAMILY"/>
    <property type="match status" value="1"/>
</dbReference>
<proteinExistence type="inferred from homology"/>
<dbReference type="GO" id="GO:0016301">
    <property type="term" value="F:kinase activity"/>
    <property type="evidence" value="ECO:0007669"/>
    <property type="project" value="UniProtKB-KW"/>
</dbReference>
<reference evidence="2 3" key="1">
    <citation type="submission" date="2019-03" db="EMBL/GenBank/DDBJ databases">
        <title>Genomic Encyclopedia of Type Strains, Phase IV (KMG-IV): sequencing the most valuable type-strain genomes for metagenomic binning, comparative biology and taxonomic classification.</title>
        <authorList>
            <person name="Goeker M."/>
        </authorList>
    </citation>
    <scope>NUCLEOTIDE SEQUENCE [LARGE SCALE GENOMIC DNA]</scope>
    <source>
        <strain evidence="2 3">DSM 28697</strain>
    </source>
</reference>
<dbReference type="Pfam" id="PF00480">
    <property type="entry name" value="ROK"/>
    <property type="match status" value="1"/>
</dbReference>
<evidence type="ECO:0000256" key="1">
    <source>
        <dbReference type="ARBA" id="ARBA00006479"/>
    </source>
</evidence>
<organism evidence="2 3">
    <name type="scientific">Aureibacillus halotolerans</name>
    <dbReference type="NCBI Taxonomy" id="1508390"/>
    <lineage>
        <taxon>Bacteria</taxon>
        <taxon>Bacillati</taxon>
        <taxon>Bacillota</taxon>
        <taxon>Bacilli</taxon>
        <taxon>Bacillales</taxon>
        <taxon>Bacillaceae</taxon>
        <taxon>Aureibacillus</taxon>
    </lineage>
</organism>
<dbReference type="InterPro" id="IPR043129">
    <property type="entry name" value="ATPase_NBD"/>
</dbReference>
<dbReference type="InterPro" id="IPR049874">
    <property type="entry name" value="ROK_cs"/>
</dbReference>
<dbReference type="OrthoDB" id="9795247at2"/>
<sequence length="303" mass="31305">MKVAAGIDIGGTKTAIGLVNENGVLIGKKVIPTDLSLPPYEMIDRMAEELKLLLQQCSITEDGCAGIGIGAPGPLNSKEGSVTSPPNLPSWKGIQVTKQLEKHFSIPISLENDASAATLAEKWVGAAQDANDFIYMTISTGIGAGIFANGQLITGKSGNAGDIGHMVIDPAYGAREGELEGGFEYIASGTGIARHASKLTGETLTAADVFERARQGDAQLQAFVDTIFEKIGVGCVSLINTLDPEKIVIGGGVTRVGAPLFDAVQAFVNERALGPSGRETTIVPSGLDQDAGVIGAAAIVFLN</sequence>
<accession>A0A4R6UB53</accession>
<name>A0A4R6UB53_9BACI</name>
<evidence type="ECO:0000313" key="3">
    <source>
        <dbReference type="Proteomes" id="UP000295632"/>
    </source>
</evidence>
<dbReference type="Proteomes" id="UP000295632">
    <property type="component" value="Unassembled WGS sequence"/>
</dbReference>
<gene>
    <name evidence="2" type="ORF">EV213_102190</name>
</gene>
<keyword evidence="2" id="KW-0418">Kinase</keyword>
<keyword evidence="2" id="KW-0808">Transferase</keyword>
<comment type="similarity">
    <text evidence="1">Belongs to the ROK (NagC/XylR) family.</text>
</comment>
<dbReference type="Gene3D" id="3.30.420.40">
    <property type="match status" value="2"/>
</dbReference>
<dbReference type="SUPFAM" id="SSF53067">
    <property type="entry name" value="Actin-like ATPase domain"/>
    <property type="match status" value="1"/>
</dbReference>
<dbReference type="PANTHER" id="PTHR18964:SF149">
    <property type="entry name" value="BIFUNCTIONAL UDP-N-ACETYLGLUCOSAMINE 2-EPIMERASE_N-ACETYLMANNOSAMINE KINASE"/>
    <property type="match status" value="1"/>
</dbReference>
<dbReference type="RefSeq" id="WP_133579045.1">
    <property type="nucleotide sequence ID" value="NZ_SNYJ01000002.1"/>
</dbReference>
<comment type="caution">
    <text evidence="2">The sequence shown here is derived from an EMBL/GenBank/DDBJ whole genome shotgun (WGS) entry which is preliminary data.</text>
</comment>
<evidence type="ECO:0000313" key="2">
    <source>
        <dbReference type="EMBL" id="TDQ42159.1"/>
    </source>
</evidence>
<dbReference type="InterPro" id="IPR000600">
    <property type="entry name" value="ROK"/>
</dbReference>